<dbReference type="InterPro" id="IPR015422">
    <property type="entry name" value="PyrdxlP-dep_Trfase_small"/>
</dbReference>
<dbReference type="CDD" id="cd00610">
    <property type="entry name" value="OAT_like"/>
    <property type="match status" value="1"/>
</dbReference>
<dbReference type="InterPro" id="IPR015421">
    <property type="entry name" value="PyrdxlP-dep_Trfase_major"/>
</dbReference>
<dbReference type="Gene3D" id="3.90.1150.10">
    <property type="entry name" value="Aspartate Aminotransferase, domain 1"/>
    <property type="match status" value="1"/>
</dbReference>
<organism evidence="5">
    <name type="scientific">viral metagenome</name>
    <dbReference type="NCBI Taxonomy" id="1070528"/>
    <lineage>
        <taxon>unclassified sequences</taxon>
        <taxon>metagenomes</taxon>
        <taxon>organismal metagenomes</taxon>
    </lineage>
</organism>
<keyword evidence="3" id="KW-0808">Transferase</keyword>
<dbReference type="InterPro" id="IPR015424">
    <property type="entry name" value="PyrdxlP-dep_Trfase"/>
</dbReference>
<keyword evidence="4" id="KW-0663">Pyridoxal phosphate</keyword>
<comment type="cofactor">
    <cofactor evidence="1">
        <name>pyridoxal 5'-phosphate</name>
        <dbReference type="ChEBI" id="CHEBI:597326"/>
    </cofactor>
</comment>
<evidence type="ECO:0000256" key="2">
    <source>
        <dbReference type="ARBA" id="ARBA00022576"/>
    </source>
</evidence>
<name>A0A6C0J4Y1_9ZZZZ</name>
<dbReference type="PANTHER" id="PTHR11986:SF79">
    <property type="entry name" value="ACETYLORNITHINE AMINOTRANSFERASE, MITOCHONDRIAL"/>
    <property type="match status" value="1"/>
</dbReference>
<evidence type="ECO:0000313" key="5">
    <source>
        <dbReference type="EMBL" id="QHU00755.1"/>
    </source>
</evidence>
<dbReference type="GO" id="GO:0042802">
    <property type="term" value="F:identical protein binding"/>
    <property type="evidence" value="ECO:0007669"/>
    <property type="project" value="TreeGrafter"/>
</dbReference>
<dbReference type="SUPFAM" id="SSF53383">
    <property type="entry name" value="PLP-dependent transferases"/>
    <property type="match status" value="1"/>
</dbReference>
<dbReference type="FunFam" id="3.40.640.10:FF:000004">
    <property type="entry name" value="Acetylornithine aminotransferase"/>
    <property type="match status" value="1"/>
</dbReference>
<sequence>MNIIKNIPRGVIKNNLLIASHAKGCWVWDIKGNQYLDMTSGIGALSTGHSHPKVINRVKKQLDKIVHAQQNCFLSHTEQEILINKLVGILPNGHNNIYFTNSGTESIENAIKIARMSTNKPNIITMNGGFHGRSLGAMSLCSSKVSYKKGFQPLLPGVFFCNQYNIESFNNIIENQTSPDETCAVIMEPILGEKGIIQLPKDFVKHIRKICTENNIKLIFDEVQCGSGRTGKWWASEYWDIIPDLMTFAKGIGSGFPIGGVSGNSDVFDLMSKNSLGGTYNGNAIATSASIATIDTIIEENLLNNANIMGDKIKKELESFPHIKEIRQHGLFIGIDIEKDINVNNIIKEAINNNLLLITCGDNSIRLLPPLIINEKEVEIFFDSFYKTLNKF</sequence>
<evidence type="ECO:0000256" key="4">
    <source>
        <dbReference type="ARBA" id="ARBA00022898"/>
    </source>
</evidence>
<dbReference type="Pfam" id="PF00202">
    <property type="entry name" value="Aminotran_3"/>
    <property type="match status" value="1"/>
</dbReference>
<dbReference type="InterPro" id="IPR050103">
    <property type="entry name" value="Class-III_PLP-dep_AT"/>
</dbReference>
<keyword evidence="2" id="KW-0032">Aminotransferase</keyword>
<protein>
    <recommendedName>
        <fullName evidence="6">Aspartate aminotransferase family protein</fullName>
    </recommendedName>
</protein>
<dbReference type="PANTHER" id="PTHR11986">
    <property type="entry name" value="AMINOTRANSFERASE CLASS III"/>
    <property type="match status" value="1"/>
</dbReference>
<dbReference type="EMBL" id="MN740329">
    <property type="protein sequence ID" value="QHU00755.1"/>
    <property type="molecule type" value="Genomic_DNA"/>
</dbReference>
<dbReference type="Gene3D" id="3.40.640.10">
    <property type="entry name" value="Type I PLP-dependent aspartate aminotransferase-like (Major domain)"/>
    <property type="match status" value="1"/>
</dbReference>
<dbReference type="InterPro" id="IPR005814">
    <property type="entry name" value="Aminotrans_3"/>
</dbReference>
<dbReference type="PIRSF" id="PIRSF000521">
    <property type="entry name" value="Transaminase_4ab_Lys_Orn"/>
    <property type="match status" value="1"/>
</dbReference>
<dbReference type="GO" id="GO:0008483">
    <property type="term" value="F:transaminase activity"/>
    <property type="evidence" value="ECO:0007669"/>
    <property type="project" value="UniProtKB-KW"/>
</dbReference>
<evidence type="ECO:0000256" key="1">
    <source>
        <dbReference type="ARBA" id="ARBA00001933"/>
    </source>
</evidence>
<dbReference type="GO" id="GO:0030170">
    <property type="term" value="F:pyridoxal phosphate binding"/>
    <property type="evidence" value="ECO:0007669"/>
    <property type="project" value="InterPro"/>
</dbReference>
<proteinExistence type="predicted"/>
<evidence type="ECO:0008006" key="6">
    <source>
        <dbReference type="Google" id="ProtNLM"/>
    </source>
</evidence>
<accession>A0A6C0J4Y1</accession>
<evidence type="ECO:0000256" key="3">
    <source>
        <dbReference type="ARBA" id="ARBA00022679"/>
    </source>
</evidence>
<reference evidence="5" key="1">
    <citation type="journal article" date="2020" name="Nature">
        <title>Giant virus diversity and host interactions through global metagenomics.</title>
        <authorList>
            <person name="Schulz F."/>
            <person name="Roux S."/>
            <person name="Paez-Espino D."/>
            <person name="Jungbluth S."/>
            <person name="Walsh D.A."/>
            <person name="Denef V.J."/>
            <person name="McMahon K.D."/>
            <person name="Konstantinidis K.T."/>
            <person name="Eloe-Fadrosh E.A."/>
            <person name="Kyrpides N.C."/>
            <person name="Woyke T."/>
        </authorList>
    </citation>
    <scope>NUCLEOTIDE SEQUENCE</scope>
    <source>
        <strain evidence="5">GVMAG-M-3300025860-20</strain>
    </source>
</reference>
<dbReference type="AlphaFoldDB" id="A0A6C0J4Y1"/>